<proteinExistence type="predicted"/>
<organism evidence="1 2">
    <name type="scientific">Granulicella aggregans</name>
    <dbReference type="NCBI Taxonomy" id="474949"/>
    <lineage>
        <taxon>Bacteria</taxon>
        <taxon>Pseudomonadati</taxon>
        <taxon>Acidobacteriota</taxon>
        <taxon>Terriglobia</taxon>
        <taxon>Terriglobales</taxon>
        <taxon>Acidobacteriaceae</taxon>
        <taxon>Granulicella</taxon>
    </lineage>
</organism>
<evidence type="ECO:0000313" key="2">
    <source>
        <dbReference type="Proteomes" id="UP000540989"/>
    </source>
</evidence>
<accession>A0A7W7ZHP9</accession>
<keyword evidence="2" id="KW-1185">Reference proteome</keyword>
<evidence type="ECO:0000313" key="1">
    <source>
        <dbReference type="EMBL" id="MBB5060097.1"/>
    </source>
</evidence>
<dbReference type="EMBL" id="JACHIP010000009">
    <property type="protein sequence ID" value="MBB5060097.1"/>
    <property type="molecule type" value="Genomic_DNA"/>
</dbReference>
<dbReference type="Proteomes" id="UP000540989">
    <property type="component" value="Unassembled WGS sequence"/>
</dbReference>
<protein>
    <submittedName>
        <fullName evidence="1">Uncharacterized protein</fullName>
    </submittedName>
</protein>
<dbReference type="AlphaFoldDB" id="A0A7W7ZHP9"/>
<name>A0A7W7ZHP9_9BACT</name>
<comment type="caution">
    <text evidence="1">The sequence shown here is derived from an EMBL/GenBank/DDBJ whole genome shotgun (WGS) entry which is preliminary data.</text>
</comment>
<reference evidence="1 2" key="1">
    <citation type="submission" date="2020-08" db="EMBL/GenBank/DDBJ databases">
        <title>Genomic Encyclopedia of Type Strains, Phase IV (KMG-V): Genome sequencing to study the core and pangenomes of soil and plant-associated prokaryotes.</title>
        <authorList>
            <person name="Whitman W."/>
        </authorList>
    </citation>
    <scope>NUCLEOTIDE SEQUENCE [LARGE SCALE GENOMIC DNA]</scope>
    <source>
        <strain evidence="1 2">M8UP14</strain>
    </source>
</reference>
<gene>
    <name evidence="1" type="ORF">HDF16_004833</name>
</gene>
<sequence>MGTVPNGTVAPLVNLKDLVWWYPKLLGRHGGRNPILSCDFN</sequence>